<dbReference type="EMBL" id="JAAVJL010000002">
    <property type="protein sequence ID" value="NMF59652.1"/>
    <property type="molecule type" value="Genomic_DNA"/>
</dbReference>
<dbReference type="SUPFAM" id="SSF48452">
    <property type="entry name" value="TPR-like"/>
    <property type="match status" value="2"/>
</dbReference>
<dbReference type="PROSITE" id="PS50005">
    <property type="entry name" value="TPR"/>
    <property type="match status" value="3"/>
</dbReference>
<dbReference type="RefSeq" id="WP_169364651.1">
    <property type="nucleotide sequence ID" value="NZ_JAAVJL010000002.1"/>
</dbReference>
<dbReference type="PANTHER" id="PTHR10098">
    <property type="entry name" value="RAPSYN-RELATED"/>
    <property type="match status" value="1"/>
</dbReference>
<organism evidence="3 4">
    <name type="scientific">Pseudanabaena yagii GIHE-NHR1</name>
    <dbReference type="NCBI Taxonomy" id="2722753"/>
    <lineage>
        <taxon>Bacteria</taxon>
        <taxon>Bacillati</taxon>
        <taxon>Cyanobacteriota</taxon>
        <taxon>Cyanophyceae</taxon>
        <taxon>Pseudanabaenales</taxon>
        <taxon>Pseudanabaenaceae</taxon>
        <taxon>Pseudanabaena</taxon>
        <taxon>Pseudanabaena yagii</taxon>
    </lineage>
</organism>
<dbReference type="Proteomes" id="UP000738376">
    <property type="component" value="Unassembled WGS sequence"/>
</dbReference>
<dbReference type="Gene3D" id="1.25.40.10">
    <property type="entry name" value="Tetratricopeptide repeat domain"/>
    <property type="match status" value="2"/>
</dbReference>
<dbReference type="Pfam" id="PF12770">
    <property type="entry name" value="CHAT"/>
    <property type="match status" value="1"/>
</dbReference>
<evidence type="ECO:0000259" key="2">
    <source>
        <dbReference type="Pfam" id="PF12770"/>
    </source>
</evidence>
<feature type="domain" description="CHAT" evidence="2">
    <location>
        <begin position="532"/>
        <end position="799"/>
    </location>
</feature>
<sequence length="801" mass="90990">MTAQFYLVALALTGLWGLVEQFNVPSVSVYAQTIPDRKGDADQLSRLGNDQYQTSKFEAALQSYQQALTIYLEIRDRRGEEWMTGSLGRTYNSLGKYGKAIGYLQQSLELAREIKDRLGEEQWIGNLGISYKNLGKYDKAIEYYLQSLVIARAIEDRQGEEKWLGSLGFAYDALGKYDKAIEYYLQSLAIAREIKDFYGEGQLLGNLGVAYHGLGKYYKSINYQLQYLAIARKIKDRFGEMQALHNLGYAYLNLHQDREAMIYLQQALAIARDIGDLNTERYLLGSIGQVLSNQQEIELAILFYKQAVNIREVIRKDIRKLDKDVQKSYLDTVEDNYRNLAELLLKRNRIYEAQQVLDLLKVEELSDYLRTVRGNSITEKGTAYRRPEEIFIALSLELDSLQKRKLKNQLTDTEQQRLNQLIQFEQEQNKQFTAFLKSDAVQSLVKELRRTEEQQNLDVKNFRNLRTDILAKHPNAVLLYPLILDNSLELILITAKTPPIHHSIPIKGEKVNQEIMDFRSGLRDVSSQDVKESAQNLYDLLIKPLELELNQLKIDTIVYAPDGQLRYIPLASLYDGKQWLIEKYRIDNITSESLTKFNKTPIATPHIFAGAFGSKEKDGFIGLPSTLVEVKKIADRFTNTNTVVESAFTKTVTENNANSYTILHLATHGHLSSEKPEDSFILFGDGQKATLSDIGYWTLTNVDLVVLSACESGLGSKLDNGIEVLGLGYQMQAAGARGVISSLWQVSDEGTQALMDAFYAELKKSDVTLSEALRMAQVKMIHSNFSHPFYWSAFILIGNGL</sequence>
<keyword evidence="4" id="KW-1185">Reference proteome</keyword>
<feature type="repeat" description="TPR" evidence="1">
    <location>
        <begin position="161"/>
        <end position="194"/>
    </location>
</feature>
<feature type="repeat" description="TPR" evidence="1">
    <location>
        <begin position="121"/>
        <end position="154"/>
    </location>
</feature>
<comment type="caution">
    <text evidence="3">The sequence shown here is derived from an EMBL/GenBank/DDBJ whole genome shotgun (WGS) entry which is preliminary data.</text>
</comment>
<protein>
    <submittedName>
        <fullName evidence="3">CHAT domain-containing protein</fullName>
    </submittedName>
</protein>
<dbReference type="PANTHER" id="PTHR10098:SF108">
    <property type="entry name" value="TETRATRICOPEPTIDE REPEAT PROTEIN 28"/>
    <property type="match status" value="1"/>
</dbReference>
<accession>A0ABX1M0M0</accession>
<feature type="repeat" description="TPR" evidence="1">
    <location>
        <begin position="241"/>
        <end position="274"/>
    </location>
</feature>
<reference evidence="3 4" key="1">
    <citation type="submission" date="2020-03" db="EMBL/GenBank/DDBJ databases">
        <title>Draft Genome Sequence of 2-Methylisoborneol Producing Pseudanabaena yagii Strain GIHE-NHR1 Isolated from North Han River in South Korea.</title>
        <authorList>
            <person name="Jeong J."/>
        </authorList>
    </citation>
    <scope>NUCLEOTIDE SEQUENCE [LARGE SCALE GENOMIC DNA]</scope>
    <source>
        <strain evidence="3 4">GIHE-NHR1</strain>
    </source>
</reference>
<evidence type="ECO:0000256" key="1">
    <source>
        <dbReference type="PROSITE-ProRule" id="PRU00339"/>
    </source>
</evidence>
<dbReference type="InterPro" id="IPR019734">
    <property type="entry name" value="TPR_rpt"/>
</dbReference>
<evidence type="ECO:0000313" key="3">
    <source>
        <dbReference type="EMBL" id="NMF59652.1"/>
    </source>
</evidence>
<dbReference type="InterPro" id="IPR024983">
    <property type="entry name" value="CHAT_dom"/>
</dbReference>
<dbReference type="InterPro" id="IPR011990">
    <property type="entry name" value="TPR-like_helical_dom_sf"/>
</dbReference>
<dbReference type="SMART" id="SM00028">
    <property type="entry name" value="TPR"/>
    <property type="match status" value="7"/>
</dbReference>
<name>A0ABX1M0M0_9CYAN</name>
<evidence type="ECO:0000313" key="4">
    <source>
        <dbReference type="Proteomes" id="UP000738376"/>
    </source>
</evidence>
<keyword evidence="1" id="KW-0802">TPR repeat</keyword>
<gene>
    <name evidence="3" type="ORF">HC246_16925</name>
</gene>
<proteinExistence type="predicted"/>
<dbReference type="Pfam" id="PF13424">
    <property type="entry name" value="TPR_12"/>
    <property type="match status" value="3"/>
</dbReference>